<keyword evidence="8" id="KW-0256">Endoplasmic reticulum</keyword>
<gene>
    <name evidence="17" type="ORF">COHA_007430</name>
</gene>
<keyword evidence="18" id="KW-1185">Reference proteome</keyword>
<comment type="caution">
    <text evidence="17">The sequence shown here is derived from an EMBL/GenBank/DDBJ whole genome shotgun (WGS) entry which is preliminary data.</text>
</comment>
<comment type="similarity">
    <text evidence="3">Belongs to the EROs family.</text>
</comment>
<evidence type="ECO:0000256" key="7">
    <source>
        <dbReference type="ARBA" id="ARBA00022729"/>
    </source>
</evidence>
<evidence type="ECO:0000256" key="6">
    <source>
        <dbReference type="ARBA" id="ARBA00022630"/>
    </source>
</evidence>
<keyword evidence="15" id="KW-0676">Redox-active center</keyword>
<dbReference type="AlphaFoldDB" id="A0AAD5DN86"/>
<evidence type="ECO:0000256" key="8">
    <source>
        <dbReference type="ARBA" id="ARBA00022824"/>
    </source>
</evidence>
<keyword evidence="5" id="KW-0813">Transport</keyword>
<keyword evidence="11" id="KW-0560">Oxidoreductase</keyword>
<dbReference type="Pfam" id="PF04137">
    <property type="entry name" value="ERO1"/>
    <property type="match status" value="1"/>
</dbReference>
<proteinExistence type="inferred from homology"/>
<evidence type="ECO:0000256" key="13">
    <source>
        <dbReference type="ARBA" id="ARBA00023157"/>
    </source>
</evidence>
<evidence type="ECO:0000256" key="16">
    <source>
        <dbReference type="SAM" id="SignalP"/>
    </source>
</evidence>
<dbReference type="EMBL" id="JADXDR010000118">
    <property type="protein sequence ID" value="KAI7838815.1"/>
    <property type="molecule type" value="Genomic_DNA"/>
</dbReference>
<evidence type="ECO:0000256" key="10">
    <source>
        <dbReference type="ARBA" id="ARBA00022982"/>
    </source>
</evidence>
<dbReference type="GO" id="GO:0005789">
    <property type="term" value="C:endoplasmic reticulum membrane"/>
    <property type="evidence" value="ECO:0007669"/>
    <property type="project" value="UniProtKB-SubCell"/>
</dbReference>
<evidence type="ECO:0000313" key="18">
    <source>
        <dbReference type="Proteomes" id="UP001205105"/>
    </source>
</evidence>
<comment type="cofactor">
    <cofactor evidence="1">
        <name>FAD</name>
        <dbReference type="ChEBI" id="CHEBI:57692"/>
    </cofactor>
</comment>
<keyword evidence="9" id="KW-0274">FAD</keyword>
<dbReference type="Proteomes" id="UP001205105">
    <property type="component" value="Unassembled WGS sequence"/>
</dbReference>
<dbReference type="GO" id="GO:0016972">
    <property type="term" value="F:thiol oxidase activity"/>
    <property type="evidence" value="ECO:0007669"/>
    <property type="project" value="InterPro"/>
</dbReference>
<sequence>MGSRLLRAALAALLVALAIGVAQQQGLIEQRHLHQLHLLRGRLLQQPAVAAAVDRLRALFPGLGALLPRPGEPGCSCGNVTEAASEEAACNLEGNVTDCCCTYAAVERVNRDTVKPLIDELVKTPFFRYFKVDLYCECPLWPDDGMCSLRDCSVCECEEQEVPEPWRKAEAHESQVDRTLSPHVKASLLSVRDWRGYRNPWMPEGDDKVEYSYVNLLRNAERYTGYKGEHAARVWTAIYGQDMFKGINSPTTAPEQRVFYRLISGMHSSITAHICGDYLIDEATQTWGPNLEMFKWRLGNPAVKDRVENLYFSYLFVLRAAMKAAPLLSAADYNTGSPEEDAGTRDLMRKLVHSEELQRACPIPFDEGRLWKGEHSEGLRAELQGEHSEGLRAELQATFHNITRIMDCVGCEKCKMWAKLQLLGIATSLKILFSAESCGSEVANIQGGTPGLHGLVLERNEVIALFNTLERLAAGVEVVRDLSLQLSGNGGAHPGGLGAIQDVTQGQPLPEKLRKQA</sequence>
<dbReference type="PANTHER" id="PTHR12613:SF0">
    <property type="entry name" value="ERO1-LIKE PROTEIN"/>
    <property type="match status" value="1"/>
</dbReference>
<name>A0AAD5DN86_9CHLO</name>
<dbReference type="GO" id="GO:0015035">
    <property type="term" value="F:protein-disulfide reductase activity"/>
    <property type="evidence" value="ECO:0007669"/>
    <property type="project" value="InterPro"/>
</dbReference>
<protein>
    <recommendedName>
        <fullName evidence="19">Endoplasmic reticulum oxidoreductin 1</fullName>
    </recommendedName>
</protein>
<dbReference type="InterPro" id="IPR037192">
    <property type="entry name" value="ERO1-like_sf"/>
</dbReference>
<dbReference type="GO" id="GO:0034975">
    <property type="term" value="P:protein folding in endoplasmic reticulum"/>
    <property type="evidence" value="ECO:0007669"/>
    <property type="project" value="InterPro"/>
</dbReference>
<feature type="chain" id="PRO_5042277722" description="Endoplasmic reticulum oxidoreductin 1" evidence="16">
    <location>
        <begin position="25"/>
        <end position="517"/>
    </location>
</feature>
<evidence type="ECO:0000256" key="14">
    <source>
        <dbReference type="ARBA" id="ARBA00023180"/>
    </source>
</evidence>
<keyword evidence="6" id="KW-0285">Flavoprotein</keyword>
<evidence type="ECO:0000256" key="5">
    <source>
        <dbReference type="ARBA" id="ARBA00022448"/>
    </source>
</evidence>
<dbReference type="SUPFAM" id="SSF110019">
    <property type="entry name" value="ERO1-like"/>
    <property type="match status" value="1"/>
</dbReference>
<evidence type="ECO:0000256" key="9">
    <source>
        <dbReference type="ARBA" id="ARBA00022827"/>
    </source>
</evidence>
<evidence type="ECO:0008006" key="19">
    <source>
        <dbReference type="Google" id="ProtNLM"/>
    </source>
</evidence>
<evidence type="ECO:0000256" key="15">
    <source>
        <dbReference type="ARBA" id="ARBA00023284"/>
    </source>
</evidence>
<comment type="subunit">
    <text evidence="4">May function both as a monomer and a homodimer.</text>
</comment>
<keyword evidence="14" id="KW-0325">Glycoprotein</keyword>
<dbReference type="PANTHER" id="PTHR12613">
    <property type="entry name" value="ERO1-RELATED"/>
    <property type="match status" value="1"/>
</dbReference>
<organism evidence="17 18">
    <name type="scientific">Chlorella ohadii</name>
    <dbReference type="NCBI Taxonomy" id="2649997"/>
    <lineage>
        <taxon>Eukaryota</taxon>
        <taxon>Viridiplantae</taxon>
        <taxon>Chlorophyta</taxon>
        <taxon>core chlorophytes</taxon>
        <taxon>Trebouxiophyceae</taxon>
        <taxon>Chlorellales</taxon>
        <taxon>Chlorellaceae</taxon>
        <taxon>Chlorella clade</taxon>
        <taxon>Chlorella</taxon>
    </lineage>
</organism>
<evidence type="ECO:0000313" key="17">
    <source>
        <dbReference type="EMBL" id="KAI7838815.1"/>
    </source>
</evidence>
<evidence type="ECO:0000256" key="3">
    <source>
        <dbReference type="ARBA" id="ARBA00008277"/>
    </source>
</evidence>
<evidence type="ECO:0000256" key="2">
    <source>
        <dbReference type="ARBA" id="ARBA00004367"/>
    </source>
</evidence>
<dbReference type="InterPro" id="IPR007266">
    <property type="entry name" value="Ero1"/>
</dbReference>
<comment type="subcellular location">
    <subcellularLocation>
        <location evidence="2">Endoplasmic reticulum membrane</location>
        <topology evidence="2">Peripheral membrane protein</topology>
        <orientation evidence="2">Lumenal side</orientation>
    </subcellularLocation>
</comment>
<evidence type="ECO:0000256" key="1">
    <source>
        <dbReference type="ARBA" id="ARBA00001974"/>
    </source>
</evidence>
<evidence type="ECO:0000256" key="12">
    <source>
        <dbReference type="ARBA" id="ARBA00023136"/>
    </source>
</evidence>
<reference evidence="17" key="1">
    <citation type="submission" date="2020-11" db="EMBL/GenBank/DDBJ databases">
        <title>Chlorella ohadii genome sequencing and assembly.</title>
        <authorList>
            <person name="Murik O."/>
            <person name="Treves H."/>
            <person name="Kedem I."/>
            <person name="Shotland Y."/>
            <person name="Kaplan A."/>
        </authorList>
    </citation>
    <scope>NUCLEOTIDE SEQUENCE</scope>
    <source>
        <strain evidence="17">1</strain>
    </source>
</reference>
<keyword evidence="12" id="KW-0472">Membrane</keyword>
<keyword evidence="7 16" id="KW-0732">Signal</keyword>
<keyword evidence="13" id="KW-1015">Disulfide bond</keyword>
<evidence type="ECO:0000256" key="11">
    <source>
        <dbReference type="ARBA" id="ARBA00023002"/>
    </source>
</evidence>
<accession>A0AAD5DN86</accession>
<dbReference type="GO" id="GO:0071949">
    <property type="term" value="F:FAD binding"/>
    <property type="evidence" value="ECO:0007669"/>
    <property type="project" value="InterPro"/>
</dbReference>
<evidence type="ECO:0000256" key="4">
    <source>
        <dbReference type="ARBA" id="ARBA00011802"/>
    </source>
</evidence>
<keyword evidence="10" id="KW-0249">Electron transport</keyword>
<feature type="signal peptide" evidence="16">
    <location>
        <begin position="1"/>
        <end position="24"/>
    </location>
</feature>